<protein>
    <submittedName>
        <fullName evidence="1">Uncharacterized protein</fullName>
    </submittedName>
</protein>
<gene>
    <name evidence="1" type="ORF">AMOR_47420</name>
</gene>
<evidence type="ECO:0000313" key="2">
    <source>
        <dbReference type="Proteomes" id="UP001162891"/>
    </source>
</evidence>
<reference evidence="2" key="1">
    <citation type="journal article" date="2022" name="Int. J. Syst. Evol. Microbiol.">
        <title>Anaeromyxobacter oryzae sp. nov., Anaeromyxobacter diazotrophicus sp. nov. and Anaeromyxobacter paludicola sp. nov., isolated from paddy soils.</title>
        <authorList>
            <person name="Itoh H."/>
            <person name="Xu Z."/>
            <person name="Mise K."/>
            <person name="Masuda Y."/>
            <person name="Ushijima N."/>
            <person name="Hayakawa C."/>
            <person name="Shiratori Y."/>
            <person name="Senoo K."/>
        </authorList>
    </citation>
    <scope>NUCLEOTIDE SEQUENCE [LARGE SCALE GENOMIC DNA]</scope>
    <source>
        <strain evidence="2">Red232</strain>
    </source>
</reference>
<dbReference type="RefSeq" id="WP_248354841.1">
    <property type="nucleotide sequence ID" value="NZ_AP025591.1"/>
</dbReference>
<dbReference type="Proteomes" id="UP001162891">
    <property type="component" value="Chromosome"/>
</dbReference>
<organism evidence="1 2">
    <name type="scientific">Anaeromyxobacter oryzae</name>
    <dbReference type="NCBI Taxonomy" id="2918170"/>
    <lineage>
        <taxon>Bacteria</taxon>
        <taxon>Pseudomonadati</taxon>
        <taxon>Myxococcota</taxon>
        <taxon>Myxococcia</taxon>
        <taxon>Myxococcales</taxon>
        <taxon>Cystobacterineae</taxon>
        <taxon>Anaeromyxobacteraceae</taxon>
        <taxon>Anaeromyxobacter</taxon>
    </lineage>
</organism>
<proteinExistence type="predicted"/>
<evidence type="ECO:0000313" key="1">
    <source>
        <dbReference type="EMBL" id="BDG05746.1"/>
    </source>
</evidence>
<name>A0ABM7X1S7_9BACT</name>
<sequence length="84" mass="9426">MLDGSGCRVRLPFEQLPKGLERITIVRHAKSDSVFAKRLKVLESIIYLSDESRKPHLKANQDVSNDFAVPCRSAEYVARRGIAA</sequence>
<accession>A0ABM7X1S7</accession>
<keyword evidence="2" id="KW-1185">Reference proteome</keyword>
<dbReference type="EMBL" id="AP025591">
    <property type="protein sequence ID" value="BDG05746.1"/>
    <property type="molecule type" value="Genomic_DNA"/>
</dbReference>